<dbReference type="EMBL" id="AAIYKG010000002">
    <property type="protein sequence ID" value="ECJ4504624.1"/>
    <property type="molecule type" value="Genomic_DNA"/>
</dbReference>
<gene>
    <name evidence="1" type="ORF">DNU24_02505</name>
</gene>
<protein>
    <recommendedName>
        <fullName evidence="2">Reverse transcriptase</fullName>
    </recommendedName>
</protein>
<comment type="caution">
    <text evidence="1">The sequence shown here is derived from an EMBL/GenBank/DDBJ whole genome shotgun (WGS) entry which is preliminary data.</text>
</comment>
<dbReference type="Proteomes" id="UP000839747">
    <property type="component" value="Unassembled WGS sequence"/>
</dbReference>
<name>A0A5Y3X5X7_SALER</name>
<dbReference type="AlphaFoldDB" id="A0A5Y3X5X7"/>
<reference evidence="1" key="1">
    <citation type="submission" date="2018-06" db="EMBL/GenBank/DDBJ databases">
        <authorList>
            <person name="Ashton P.M."/>
            <person name="Dallman T."/>
            <person name="Nair S."/>
            <person name="De Pinna E."/>
            <person name="Peters T."/>
            <person name="Grant K."/>
        </authorList>
    </citation>
    <scope>NUCLEOTIDE SEQUENCE [LARGE SCALE GENOMIC DNA]</scope>
    <source>
        <strain evidence="1">318584</strain>
    </source>
</reference>
<organism evidence="1">
    <name type="scientific">Salmonella enterica subsp. salamae</name>
    <dbReference type="NCBI Taxonomy" id="59202"/>
    <lineage>
        <taxon>Bacteria</taxon>
        <taxon>Pseudomonadati</taxon>
        <taxon>Pseudomonadota</taxon>
        <taxon>Gammaproteobacteria</taxon>
        <taxon>Enterobacterales</taxon>
        <taxon>Enterobacteriaceae</taxon>
        <taxon>Salmonella</taxon>
    </lineage>
</organism>
<accession>A0A5Y3X5X7</accession>
<proteinExistence type="predicted"/>
<evidence type="ECO:0000313" key="1">
    <source>
        <dbReference type="EMBL" id="ECJ4504624.1"/>
    </source>
</evidence>
<evidence type="ECO:0008006" key="2">
    <source>
        <dbReference type="Google" id="ProtNLM"/>
    </source>
</evidence>
<sequence>MVLSYLATFQKSVNDRYNMRRWSQYLDDIVINPKKIFQSKFCEVWRYLHQTFLPAYHLPESP</sequence>